<dbReference type="GO" id="GO:0016491">
    <property type="term" value="F:oxidoreductase activity"/>
    <property type="evidence" value="ECO:0007669"/>
    <property type="project" value="InterPro"/>
</dbReference>
<accession>A0A1V4IIJ4</accession>
<dbReference type="STRING" id="225345.CLCHR_32860"/>
<dbReference type="PANTHER" id="PTHR43278:SF4">
    <property type="entry name" value="NAD(P)H-DEPENDENT FMN-CONTAINING OXIDOREDUCTASE YWQN-RELATED"/>
    <property type="match status" value="1"/>
</dbReference>
<keyword evidence="5" id="KW-1185">Reference proteome</keyword>
<dbReference type="InterPro" id="IPR051796">
    <property type="entry name" value="ISF_SsuE-like"/>
</dbReference>
<evidence type="ECO:0000313" key="4">
    <source>
        <dbReference type="EMBL" id="OPJ59828.1"/>
    </source>
</evidence>
<name>A0A1V4IIJ4_9CLOT</name>
<organism evidence="4 5">
    <name type="scientific">Clostridium chromiireducens</name>
    <dbReference type="NCBI Taxonomy" id="225345"/>
    <lineage>
        <taxon>Bacteria</taxon>
        <taxon>Bacillati</taxon>
        <taxon>Bacillota</taxon>
        <taxon>Clostridia</taxon>
        <taxon>Eubacteriales</taxon>
        <taxon>Clostridiaceae</taxon>
        <taxon>Clostridium</taxon>
    </lineage>
</organism>
<dbReference type="Gene3D" id="3.40.50.360">
    <property type="match status" value="1"/>
</dbReference>
<evidence type="ECO:0000256" key="1">
    <source>
        <dbReference type="ARBA" id="ARBA00022630"/>
    </source>
</evidence>
<dbReference type="EMBL" id="MZGT01000046">
    <property type="protein sequence ID" value="OPJ59828.1"/>
    <property type="molecule type" value="Genomic_DNA"/>
</dbReference>
<feature type="domain" description="NADPH-dependent FMN reductase-like" evidence="3">
    <location>
        <begin position="2"/>
        <end position="92"/>
    </location>
</feature>
<sequence>MNDPVNEFLEKVACADGFIFGSQVHFASASGMLTSFMDRVFSTNFSNDILSYKPAAAISSSRRGGNTATFDQINKYFTISNMPVVSSQYWNMLNYILFWNTNIPSPPSPIKSSDVPGAGLYSF</sequence>
<dbReference type="PANTHER" id="PTHR43278">
    <property type="entry name" value="NAD(P)H-DEPENDENT FMN-CONTAINING OXIDOREDUCTASE YWQN-RELATED"/>
    <property type="match status" value="1"/>
</dbReference>
<protein>
    <submittedName>
        <fullName evidence="4">NADPH-dependent FMN reductase</fullName>
    </submittedName>
</protein>
<gene>
    <name evidence="4" type="ORF">CLCHR_32860</name>
</gene>
<reference evidence="4 5" key="1">
    <citation type="submission" date="2017-03" db="EMBL/GenBank/DDBJ databases">
        <title>Genome sequence of Clostridium chromiireducens DSM 23318.</title>
        <authorList>
            <person name="Poehlein A."/>
            <person name="Daniel R."/>
        </authorList>
    </citation>
    <scope>NUCLEOTIDE SEQUENCE [LARGE SCALE GENOMIC DNA]</scope>
    <source>
        <strain evidence="4 5">DSM 23318</strain>
    </source>
</reference>
<evidence type="ECO:0000313" key="5">
    <source>
        <dbReference type="Proteomes" id="UP000191056"/>
    </source>
</evidence>
<proteinExistence type="predicted"/>
<dbReference type="SUPFAM" id="SSF52218">
    <property type="entry name" value="Flavoproteins"/>
    <property type="match status" value="1"/>
</dbReference>
<dbReference type="AlphaFoldDB" id="A0A1V4IIJ4"/>
<dbReference type="InterPro" id="IPR005025">
    <property type="entry name" value="FMN_Rdtase-like_dom"/>
</dbReference>
<dbReference type="Pfam" id="PF03358">
    <property type="entry name" value="FMN_red"/>
    <property type="match status" value="1"/>
</dbReference>
<keyword evidence="1" id="KW-0285">Flavoprotein</keyword>
<comment type="caution">
    <text evidence="4">The sequence shown here is derived from an EMBL/GenBank/DDBJ whole genome shotgun (WGS) entry which is preliminary data.</text>
</comment>
<evidence type="ECO:0000256" key="2">
    <source>
        <dbReference type="ARBA" id="ARBA00022643"/>
    </source>
</evidence>
<dbReference type="InterPro" id="IPR029039">
    <property type="entry name" value="Flavoprotein-like_sf"/>
</dbReference>
<dbReference type="Proteomes" id="UP000191056">
    <property type="component" value="Unassembled WGS sequence"/>
</dbReference>
<keyword evidence="2" id="KW-0288">FMN</keyword>
<evidence type="ECO:0000259" key="3">
    <source>
        <dbReference type="Pfam" id="PF03358"/>
    </source>
</evidence>